<organism evidence="1 2">
    <name type="scientific">Mucor plumbeus</name>
    <dbReference type="NCBI Taxonomy" id="97098"/>
    <lineage>
        <taxon>Eukaryota</taxon>
        <taxon>Fungi</taxon>
        <taxon>Fungi incertae sedis</taxon>
        <taxon>Mucoromycota</taxon>
        <taxon>Mucoromycotina</taxon>
        <taxon>Mucoromycetes</taxon>
        <taxon>Mucorales</taxon>
        <taxon>Mucorineae</taxon>
        <taxon>Mucoraceae</taxon>
        <taxon>Mucor</taxon>
    </lineage>
</organism>
<sequence length="38" mass="4394">MILRSEGSPDARRYNRPTTSEIGVLYHPIILKHDNKNT</sequence>
<dbReference type="EMBL" id="JAEPRC010000708">
    <property type="protein sequence ID" value="KAG2192628.1"/>
    <property type="molecule type" value="Genomic_DNA"/>
</dbReference>
<keyword evidence="2" id="KW-1185">Reference proteome</keyword>
<evidence type="ECO:0000313" key="2">
    <source>
        <dbReference type="Proteomes" id="UP000650833"/>
    </source>
</evidence>
<reference evidence="1" key="1">
    <citation type="submission" date="2020-12" db="EMBL/GenBank/DDBJ databases">
        <title>Metabolic potential, ecology and presence of endohyphal bacteria is reflected in genomic diversity of Mucoromycotina.</title>
        <authorList>
            <person name="Muszewska A."/>
            <person name="Okrasinska A."/>
            <person name="Steczkiewicz K."/>
            <person name="Drgas O."/>
            <person name="Orlowska M."/>
            <person name="Perlinska-Lenart U."/>
            <person name="Aleksandrzak-Piekarczyk T."/>
            <person name="Szatraj K."/>
            <person name="Zielenkiewicz U."/>
            <person name="Pilsyk S."/>
            <person name="Malc E."/>
            <person name="Mieczkowski P."/>
            <person name="Kruszewska J.S."/>
            <person name="Biernat P."/>
            <person name="Pawlowska J."/>
        </authorList>
    </citation>
    <scope>NUCLEOTIDE SEQUENCE</scope>
    <source>
        <strain evidence="1">CBS 226.32</strain>
    </source>
</reference>
<protein>
    <submittedName>
        <fullName evidence="1">Uncharacterized protein</fullName>
    </submittedName>
</protein>
<accession>A0A8H7QJ90</accession>
<dbReference type="AlphaFoldDB" id="A0A8H7QJ90"/>
<gene>
    <name evidence="1" type="ORF">INT46_000689</name>
</gene>
<dbReference type="Proteomes" id="UP000650833">
    <property type="component" value="Unassembled WGS sequence"/>
</dbReference>
<evidence type="ECO:0000313" key="1">
    <source>
        <dbReference type="EMBL" id="KAG2192628.1"/>
    </source>
</evidence>
<comment type="caution">
    <text evidence="1">The sequence shown here is derived from an EMBL/GenBank/DDBJ whole genome shotgun (WGS) entry which is preliminary data.</text>
</comment>
<proteinExistence type="predicted"/>
<name>A0A8H7QJ90_9FUNG</name>